<keyword evidence="3" id="KW-1185">Reference proteome</keyword>
<feature type="region of interest" description="Disordered" evidence="1">
    <location>
        <begin position="446"/>
        <end position="468"/>
    </location>
</feature>
<dbReference type="OrthoDB" id="2758679at2759"/>
<dbReference type="EMBL" id="KZ084117">
    <property type="protein sequence ID" value="OSD00578.1"/>
    <property type="molecule type" value="Genomic_DNA"/>
</dbReference>
<sequence length="796" mass="88043">MSTPSHTSPPPYPLTQLPRPPTPLRDAEMLQWDGAERNAVWPGTDVSARTSVWLERFKNLEAETVVTSEPAAKASTNDRAKQETSAYSPLPPSSVDEGSDSPGDFGQEASRGNGLSDILVDTPEPDEPMKDVELGSIQAGTPQGTDRVTPVRPQPMRIDLSSEESGRTRKRQRVRSPDEEYDPRQACAHPIPTMQPALPLEVLPIPPQPVVVNVGPLPSTASYVRPVVVRSTTGEPGGPEILTQLVDAVANQVIQAAIGIATGTDATLTAISANEVDSTSSFLEQIIIRLRGDVEILERIANSKRNEEEQRKLVAMWTQKFDTSTNAEPWMSQNRERGSSAAEGTPSHHRDQTVRGPGLDGSIHAPKRAVAGWDAGLAWEKARGKEEVQDGKTMRTGVKDVEDRSVKPAPRASGLNGLARMAANQRGMPSPQATNTPVTAAAHKQVTSATPKPPRGFPTVHTGDSRDRVRNVDQRELEDWESKEEGTKLVLEVFGEVKRTQGSLQDMSSRIRSLLRKVAGAEDFAMTGPKPENETEVYLIEEARTAWLLSDLKKDVAAFLIELNVISTKPITIIVHKRAIETPRFICSLRGLDGIPSEDLREAIRQLLREEMNVASIKNLIENDKVTRPKTRDPLARAKYLVETIDVTRHRTEVNGKWQVIANLYMDRPTADEDQWDAWRDRMVAKYLNDLNYIHYCYVGRCAGCHGVDHGTADCPFGRVSGWNGRVRNTMLRFENDELESTRPVKARGFGARLKPVMKTSKPGHSENDMRWEGDHAPLGMRRKPSISKMKGKARE</sequence>
<feature type="region of interest" description="Disordered" evidence="1">
    <location>
        <begin position="1"/>
        <end position="25"/>
    </location>
</feature>
<feature type="region of interest" description="Disordered" evidence="1">
    <location>
        <begin position="60"/>
        <end position="184"/>
    </location>
</feature>
<feature type="compositionally biased region" description="Basic and acidic residues" evidence="1">
    <location>
        <begin position="764"/>
        <end position="776"/>
    </location>
</feature>
<feature type="region of interest" description="Disordered" evidence="1">
    <location>
        <begin position="324"/>
        <end position="364"/>
    </location>
</feature>
<proteinExistence type="predicted"/>
<accession>A0A1Y2IHH9</accession>
<evidence type="ECO:0000256" key="1">
    <source>
        <dbReference type="SAM" id="MobiDB-lite"/>
    </source>
</evidence>
<feature type="compositionally biased region" description="Pro residues" evidence="1">
    <location>
        <begin position="7"/>
        <end position="23"/>
    </location>
</feature>
<reference evidence="2 3" key="1">
    <citation type="journal article" date="2015" name="Biotechnol. Biofuels">
        <title>Enhanced degradation of softwood versus hardwood by the white-rot fungus Pycnoporus coccineus.</title>
        <authorList>
            <person name="Couturier M."/>
            <person name="Navarro D."/>
            <person name="Chevret D."/>
            <person name="Henrissat B."/>
            <person name="Piumi F."/>
            <person name="Ruiz-Duenas F.J."/>
            <person name="Martinez A.T."/>
            <person name="Grigoriev I.V."/>
            <person name="Riley R."/>
            <person name="Lipzen A."/>
            <person name="Berrin J.G."/>
            <person name="Master E.R."/>
            <person name="Rosso M.N."/>
        </authorList>
    </citation>
    <scope>NUCLEOTIDE SEQUENCE [LARGE SCALE GENOMIC DNA]</scope>
    <source>
        <strain evidence="2 3">BRFM310</strain>
    </source>
</reference>
<feature type="compositionally biased region" description="Basic residues" evidence="1">
    <location>
        <begin position="781"/>
        <end position="796"/>
    </location>
</feature>
<feature type="region of interest" description="Disordered" evidence="1">
    <location>
        <begin position="757"/>
        <end position="796"/>
    </location>
</feature>
<dbReference type="Proteomes" id="UP000193067">
    <property type="component" value="Unassembled WGS sequence"/>
</dbReference>
<evidence type="ECO:0000313" key="3">
    <source>
        <dbReference type="Proteomes" id="UP000193067"/>
    </source>
</evidence>
<evidence type="ECO:0000313" key="2">
    <source>
        <dbReference type="EMBL" id="OSD00578.1"/>
    </source>
</evidence>
<dbReference type="AlphaFoldDB" id="A0A1Y2IHH9"/>
<feature type="compositionally biased region" description="Polar residues" evidence="1">
    <location>
        <begin position="324"/>
        <end position="333"/>
    </location>
</feature>
<gene>
    <name evidence="2" type="ORF">PYCCODRAFT_1469245</name>
</gene>
<protein>
    <submittedName>
        <fullName evidence="2">Uncharacterized protein</fullName>
    </submittedName>
</protein>
<dbReference type="STRING" id="1353009.A0A1Y2IHH9"/>
<feature type="compositionally biased region" description="Basic and acidic residues" evidence="1">
    <location>
        <begin position="384"/>
        <end position="406"/>
    </location>
</feature>
<organism evidence="2 3">
    <name type="scientific">Trametes coccinea (strain BRFM310)</name>
    <name type="common">Pycnoporus coccineus</name>
    <dbReference type="NCBI Taxonomy" id="1353009"/>
    <lineage>
        <taxon>Eukaryota</taxon>
        <taxon>Fungi</taxon>
        <taxon>Dikarya</taxon>
        <taxon>Basidiomycota</taxon>
        <taxon>Agaricomycotina</taxon>
        <taxon>Agaricomycetes</taxon>
        <taxon>Polyporales</taxon>
        <taxon>Polyporaceae</taxon>
        <taxon>Trametes</taxon>
    </lineage>
</organism>
<feature type="region of interest" description="Disordered" evidence="1">
    <location>
        <begin position="384"/>
        <end position="413"/>
    </location>
</feature>
<name>A0A1Y2IHH9_TRAC3</name>